<protein>
    <submittedName>
        <fullName evidence="2">Uncharacterized protein</fullName>
    </submittedName>
</protein>
<accession>A0ABT7WLQ9</accession>
<feature type="signal peptide" evidence="1">
    <location>
        <begin position="1"/>
        <end position="26"/>
    </location>
</feature>
<evidence type="ECO:0000313" key="3">
    <source>
        <dbReference type="Proteomes" id="UP001168524"/>
    </source>
</evidence>
<keyword evidence="3" id="KW-1185">Reference proteome</keyword>
<dbReference type="RefSeq" id="WP_267979852.1">
    <property type="nucleotide sequence ID" value="NZ_JAPQKF010000001.1"/>
</dbReference>
<name>A0ABT7WLQ9_9GAMM</name>
<comment type="caution">
    <text evidence="2">The sequence shown here is derived from an EMBL/GenBank/DDBJ whole genome shotgun (WGS) entry which is preliminary data.</text>
</comment>
<feature type="chain" id="PRO_5046627275" evidence="1">
    <location>
        <begin position="27"/>
        <end position="146"/>
    </location>
</feature>
<organism evidence="2 3">
    <name type="scientific">Acinetobacter thutiue</name>
    <dbReference type="NCBI Taxonomy" id="2998078"/>
    <lineage>
        <taxon>Bacteria</taxon>
        <taxon>Pseudomonadati</taxon>
        <taxon>Pseudomonadota</taxon>
        <taxon>Gammaproteobacteria</taxon>
        <taxon>Moraxellales</taxon>
        <taxon>Moraxellaceae</taxon>
        <taxon>Acinetobacter</taxon>
    </lineage>
</organism>
<sequence>MENKQHHYTDLCVILFMIALSSMGHAAQPLSEINLALQTGVFNNALPSIIVKAQQDALKPEEERWRAQRILSDYYLREIRISTILDGVLSPHEEQKKVMDVDAKEKKEATIKPHVQPPDRLMIYDFDSDNVHVTYTSDVKAELTIK</sequence>
<evidence type="ECO:0000313" key="2">
    <source>
        <dbReference type="EMBL" id="MDN0013633.1"/>
    </source>
</evidence>
<reference evidence="2" key="1">
    <citation type="submission" date="2023-06" db="EMBL/GenBank/DDBJ databases">
        <title>Two novel species of Acinetobacter isolated from motorbike repairing workshop in Vietnam.</title>
        <authorList>
            <person name="Le N.T.T."/>
        </authorList>
    </citation>
    <scope>NUCLEOTIDE SEQUENCE</scope>
    <source>
        <strain evidence="2">VNH17</strain>
    </source>
</reference>
<evidence type="ECO:0000256" key="1">
    <source>
        <dbReference type="SAM" id="SignalP"/>
    </source>
</evidence>
<proteinExistence type="predicted"/>
<dbReference type="Proteomes" id="UP001168524">
    <property type="component" value="Unassembled WGS sequence"/>
</dbReference>
<dbReference type="EMBL" id="JAUDZE010000001">
    <property type="protein sequence ID" value="MDN0013633.1"/>
    <property type="molecule type" value="Genomic_DNA"/>
</dbReference>
<gene>
    <name evidence="2" type="ORF">QTA56_05165</name>
</gene>
<keyword evidence="1" id="KW-0732">Signal</keyword>